<dbReference type="PANTHER" id="PTHR24248">
    <property type="entry name" value="ADRENERGIC RECEPTOR-RELATED G-PROTEIN COUPLED RECEPTOR"/>
    <property type="match status" value="1"/>
</dbReference>
<organism evidence="13 14">
    <name type="scientific">Megaselia scalaris</name>
    <name type="common">Humpbacked fly</name>
    <name type="synonym">Phora scalaris</name>
    <dbReference type="NCBI Taxonomy" id="36166"/>
    <lineage>
        <taxon>Eukaryota</taxon>
        <taxon>Metazoa</taxon>
        <taxon>Ecdysozoa</taxon>
        <taxon>Arthropoda</taxon>
        <taxon>Hexapoda</taxon>
        <taxon>Insecta</taxon>
        <taxon>Pterygota</taxon>
        <taxon>Neoptera</taxon>
        <taxon>Endopterygota</taxon>
        <taxon>Diptera</taxon>
        <taxon>Brachycera</taxon>
        <taxon>Muscomorpha</taxon>
        <taxon>Platypezoidea</taxon>
        <taxon>Phoridae</taxon>
        <taxon>Megaseliini</taxon>
        <taxon>Megaselia</taxon>
    </lineage>
</organism>
<dbReference type="SUPFAM" id="SSF81321">
    <property type="entry name" value="Family A G protein-coupled receptor-like"/>
    <property type="match status" value="1"/>
</dbReference>
<proteinExistence type="inferred from homology"/>
<dbReference type="InterPro" id="IPR017452">
    <property type="entry name" value="GPCR_Rhodpsn_7TM"/>
</dbReference>
<evidence type="ECO:0000256" key="11">
    <source>
        <dbReference type="SAM" id="Phobius"/>
    </source>
</evidence>
<dbReference type="PROSITE" id="PS00237">
    <property type="entry name" value="G_PROTEIN_RECEP_F1_1"/>
    <property type="match status" value="1"/>
</dbReference>
<dbReference type="GO" id="GO:0005886">
    <property type="term" value="C:plasma membrane"/>
    <property type="evidence" value="ECO:0007669"/>
    <property type="project" value="UniProtKB-SubCell"/>
</dbReference>
<dbReference type="Gene3D" id="1.20.1070.10">
    <property type="entry name" value="Rhodopsin 7-helix transmembrane proteins"/>
    <property type="match status" value="1"/>
</dbReference>
<dbReference type="AlphaFoldDB" id="T1GC54"/>
<comment type="similarity">
    <text evidence="2">Belongs to the G-protein coupled receptor 1 family.</text>
</comment>
<evidence type="ECO:0000259" key="12">
    <source>
        <dbReference type="PROSITE" id="PS50262"/>
    </source>
</evidence>
<reference evidence="14" key="1">
    <citation type="submission" date="2013-02" db="EMBL/GenBank/DDBJ databases">
        <authorList>
            <person name="Hughes D."/>
        </authorList>
    </citation>
    <scope>NUCLEOTIDE SEQUENCE</scope>
    <source>
        <strain>Durham</strain>
        <strain evidence="14">NC isolate 2 -- Noor lab</strain>
    </source>
</reference>
<feature type="transmembrane region" description="Helical" evidence="11">
    <location>
        <begin position="38"/>
        <end position="57"/>
    </location>
</feature>
<dbReference type="EnsemblMetazoa" id="MESCA000852-RA">
    <property type="protein sequence ID" value="MESCA000852-PA"/>
    <property type="gene ID" value="MESCA000852"/>
</dbReference>
<keyword evidence="7 11" id="KW-0472">Membrane</keyword>
<evidence type="ECO:0000256" key="2">
    <source>
        <dbReference type="ARBA" id="ARBA00010663"/>
    </source>
</evidence>
<keyword evidence="5 11" id="KW-1133">Transmembrane helix</keyword>
<evidence type="ECO:0000256" key="6">
    <source>
        <dbReference type="ARBA" id="ARBA00023040"/>
    </source>
</evidence>
<name>T1GC54_MEGSC</name>
<dbReference type="Pfam" id="PF00001">
    <property type="entry name" value="7tm_1"/>
    <property type="match status" value="1"/>
</dbReference>
<sequence>MCTASILNLCAISLDRYVAVTRPVTYPSIMSTKRAKSLIAGIWVLSFVICFPPLVGWKDQKV</sequence>
<dbReference type="STRING" id="36166.T1GC54"/>
<dbReference type="PROSITE" id="PS50262">
    <property type="entry name" value="G_PROTEIN_RECEP_F1_2"/>
    <property type="match status" value="1"/>
</dbReference>
<comment type="subcellular location">
    <subcellularLocation>
        <location evidence="1">Cell membrane</location>
        <topology evidence="1">Multi-pass membrane protein</topology>
    </subcellularLocation>
</comment>
<keyword evidence="6" id="KW-0297">G-protein coupled receptor</keyword>
<keyword evidence="14" id="KW-1185">Reference proteome</keyword>
<keyword evidence="4 11" id="KW-0812">Transmembrane</keyword>
<reference evidence="13" key="2">
    <citation type="submission" date="2015-06" db="UniProtKB">
        <authorList>
            <consortium name="EnsemblMetazoa"/>
        </authorList>
    </citation>
    <scope>IDENTIFICATION</scope>
</reference>
<keyword evidence="8" id="KW-0675">Receptor</keyword>
<accession>T1GC54</accession>
<dbReference type="Proteomes" id="UP000015102">
    <property type="component" value="Unassembled WGS sequence"/>
</dbReference>
<evidence type="ECO:0000256" key="9">
    <source>
        <dbReference type="ARBA" id="ARBA00023180"/>
    </source>
</evidence>
<keyword evidence="9" id="KW-0325">Glycoprotein</keyword>
<evidence type="ECO:0000256" key="7">
    <source>
        <dbReference type="ARBA" id="ARBA00023136"/>
    </source>
</evidence>
<evidence type="ECO:0000256" key="1">
    <source>
        <dbReference type="ARBA" id="ARBA00004651"/>
    </source>
</evidence>
<dbReference type="PANTHER" id="PTHR24248:SF174">
    <property type="entry name" value="TYRAMINE_OCTOPAMINE RECEPTOR"/>
    <property type="match status" value="1"/>
</dbReference>
<evidence type="ECO:0000256" key="8">
    <source>
        <dbReference type="ARBA" id="ARBA00023170"/>
    </source>
</evidence>
<keyword evidence="3" id="KW-1003">Cell membrane</keyword>
<dbReference type="HOGENOM" id="CLU_2906669_0_0_1"/>
<evidence type="ECO:0000256" key="4">
    <source>
        <dbReference type="ARBA" id="ARBA00022692"/>
    </source>
</evidence>
<evidence type="ECO:0000256" key="10">
    <source>
        <dbReference type="ARBA" id="ARBA00023224"/>
    </source>
</evidence>
<dbReference type="InterPro" id="IPR000276">
    <property type="entry name" value="GPCR_Rhodpsn"/>
</dbReference>
<dbReference type="GO" id="GO:0004930">
    <property type="term" value="F:G protein-coupled receptor activity"/>
    <property type="evidence" value="ECO:0007669"/>
    <property type="project" value="UniProtKB-KW"/>
</dbReference>
<evidence type="ECO:0000313" key="14">
    <source>
        <dbReference type="Proteomes" id="UP000015102"/>
    </source>
</evidence>
<evidence type="ECO:0000313" key="13">
    <source>
        <dbReference type="EnsemblMetazoa" id="MESCA000852-PA"/>
    </source>
</evidence>
<feature type="domain" description="G-protein coupled receptors family 1 profile" evidence="12">
    <location>
        <begin position="1"/>
        <end position="62"/>
    </location>
</feature>
<protein>
    <recommendedName>
        <fullName evidence="12">G-protein coupled receptors family 1 profile domain-containing protein</fullName>
    </recommendedName>
</protein>
<keyword evidence="10" id="KW-0807">Transducer</keyword>
<evidence type="ECO:0000256" key="3">
    <source>
        <dbReference type="ARBA" id="ARBA00022475"/>
    </source>
</evidence>
<dbReference type="EMBL" id="CAQQ02142951">
    <property type="status" value="NOT_ANNOTATED_CDS"/>
    <property type="molecule type" value="Genomic_DNA"/>
</dbReference>
<evidence type="ECO:0000256" key="5">
    <source>
        <dbReference type="ARBA" id="ARBA00022989"/>
    </source>
</evidence>